<name>A0A1V9Z9V8_9STRA</name>
<keyword evidence="5" id="KW-0472">Membrane</keyword>
<evidence type="ECO:0000313" key="10">
    <source>
        <dbReference type="Proteomes" id="UP000243217"/>
    </source>
</evidence>
<proteinExistence type="inferred from homology"/>
<dbReference type="GO" id="GO:0005776">
    <property type="term" value="C:autophagosome"/>
    <property type="evidence" value="ECO:0007669"/>
    <property type="project" value="TreeGrafter"/>
</dbReference>
<reference evidence="9 10" key="1">
    <citation type="journal article" date="2014" name="Genome Biol. Evol.">
        <title>The secreted proteins of Achlya hypogyna and Thraustotheca clavata identify the ancestral oomycete secretome and reveal gene acquisitions by horizontal gene transfer.</title>
        <authorList>
            <person name="Misner I."/>
            <person name="Blouin N."/>
            <person name="Leonard G."/>
            <person name="Richards T.A."/>
            <person name="Lane C.E."/>
        </authorList>
    </citation>
    <scope>NUCLEOTIDE SEQUENCE [LARGE SCALE GENOMIC DNA]</scope>
    <source>
        <strain evidence="9 10">ATCC 34112</strain>
    </source>
</reference>
<dbReference type="Gene3D" id="1.10.246.190">
    <property type="entry name" value="Autophagy protein Apg5, helix rich domain"/>
    <property type="match status" value="1"/>
</dbReference>
<feature type="domain" description="Autophagy protein ATG5 UblB" evidence="6">
    <location>
        <begin position="185"/>
        <end position="261"/>
    </location>
</feature>
<dbReference type="GO" id="GO:0000422">
    <property type="term" value="P:autophagy of mitochondrion"/>
    <property type="evidence" value="ECO:0007669"/>
    <property type="project" value="TreeGrafter"/>
</dbReference>
<accession>A0A1V9Z9V8</accession>
<dbReference type="GO" id="GO:0034727">
    <property type="term" value="P:piecemeal microautophagy of the nucleus"/>
    <property type="evidence" value="ECO:0007669"/>
    <property type="project" value="TreeGrafter"/>
</dbReference>
<dbReference type="InterPro" id="IPR048318">
    <property type="entry name" value="ATG5_UblB"/>
</dbReference>
<gene>
    <name evidence="9" type="ORF">THRCLA_08097</name>
</gene>
<dbReference type="AlphaFoldDB" id="A0A1V9Z9V8"/>
<feature type="domain" description="Autophagy protein ATG5 alpha-helical bundle region" evidence="7">
    <location>
        <begin position="122"/>
        <end position="178"/>
    </location>
</feature>
<keyword evidence="2 5" id="KW-1017">Isopeptide bond</keyword>
<feature type="domain" description="Autophagy protein ATG5 UblA" evidence="8">
    <location>
        <begin position="13"/>
        <end position="107"/>
    </location>
</feature>
<dbReference type="Pfam" id="PF04106">
    <property type="entry name" value="ATG5_UblB"/>
    <property type="match status" value="1"/>
</dbReference>
<dbReference type="Pfam" id="PF20637">
    <property type="entry name" value="ATG5_HBR"/>
    <property type="match status" value="1"/>
</dbReference>
<dbReference type="Gene3D" id="3.10.20.620">
    <property type="match status" value="1"/>
</dbReference>
<dbReference type="InterPro" id="IPR042526">
    <property type="entry name" value="Atg5_HR"/>
</dbReference>
<dbReference type="InterPro" id="IPR042527">
    <property type="entry name" value="Atg5_UblA_dom_sf"/>
</dbReference>
<dbReference type="GO" id="GO:0006995">
    <property type="term" value="P:cellular response to nitrogen starvation"/>
    <property type="evidence" value="ECO:0007669"/>
    <property type="project" value="TreeGrafter"/>
</dbReference>
<dbReference type="STRING" id="74557.A0A1V9Z9V8"/>
<dbReference type="OrthoDB" id="272162at2759"/>
<comment type="caution">
    <text evidence="9">The sequence shown here is derived from an EMBL/GenBank/DDBJ whole genome shotgun (WGS) entry which is preliminary data.</text>
</comment>
<dbReference type="GO" id="GO:0019776">
    <property type="term" value="F:Atg8-family ligase activity"/>
    <property type="evidence" value="ECO:0007669"/>
    <property type="project" value="TreeGrafter"/>
</dbReference>
<dbReference type="GO" id="GO:0061908">
    <property type="term" value="C:phagophore"/>
    <property type="evidence" value="ECO:0007669"/>
    <property type="project" value="TreeGrafter"/>
</dbReference>
<dbReference type="GO" id="GO:0044233">
    <property type="term" value="C:mitochondria-associated endoplasmic reticulum membrane contact site"/>
    <property type="evidence" value="ECO:0007669"/>
    <property type="project" value="TreeGrafter"/>
</dbReference>
<evidence type="ECO:0000256" key="1">
    <source>
        <dbReference type="ARBA" id="ARBA00006910"/>
    </source>
</evidence>
<sequence>MSDQHGSALGRKLWHGCVPVCFSIDASEITTLQVPPPFYAMVPRVSSLLTATENVINHFKDTAPPMFSAHAIWFSVDSRPLKWQLPFGVLYDLYAQKKLPWEVTVHFQGYPTQQLLPWDDMSAVEAHFINNYKQAMYLLYGSTKWIMNLPQQKQGLLWQGVLKNDYQLFHSIHADVLPANEPRRNIPVRIVLANEPMIQMPISASRQELLTIHDVLTYLVPDLDISTHEILVHGVTVDLEVSIEGLYKSFVYPDGFLYITLTRHQS</sequence>
<dbReference type="Pfam" id="PF20638">
    <property type="entry name" value="ATG5_UblA"/>
    <property type="match status" value="1"/>
</dbReference>
<keyword evidence="10" id="KW-1185">Reference proteome</keyword>
<dbReference type="PANTHER" id="PTHR13040">
    <property type="entry name" value="AUTOPHAGY PROTEIN 5"/>
    <property type="match status" value="1"/>
</dbReference>
<evidence type="ECO:0000256" key="3">
    <source>
        <dbReference type="ARBA" id="ARBA00022843"/>
    </source>
</evidence>
<protein>
    <recommendedName>
        <fullName evidence="5">Autophagy protein 5</fullName>
    </recommendedName>
</protein>
<evidence type="ECO:0000256" key="5">
    <source>
        <dbReference type="RuleBase" id="RU361202"/>
    </source>
</evidence>
<evidence type="ECO:0000259" key="7">
    <source>
        <dbReference type="Pfam" id="PF20637"/>
    </source>
</evidence>
<comment type="function">
    <text evidence="5">Involved in autophagic vesicle formation.</text>
</comment>
<comment type="subunit">
    <text evidence="5">Conjugated with ATG12.</text>
</comment>
<comment type="similarity">
    <text evidence="1 5">Belongs to the ATG5 family.</text>
</comment>
<dbReference type="GO" id="GO:0034045">
    <property type="term" value="C:phagophore assembly site membrane"/>
    <property type="evidence" value="ECO:0007669"/>
    <property type="project" value="UniProtKB-SubCell"/>
</dbReference>
<keyword evidence="4 5" id="KW-0072">Autophagy</keyword>
<dbReference type="Gene3D" id="3.10.20.90">
    <property type="entry name" value="Phosphatidylinositol 3-kinase Catalytic Subunit, Chain A, domain 1"/>
    <property type="match status" value="1"/>
</dbReference>
<organism evidence="9 10">
    <name type="scientific">Thraustotheca clavata</name>
    <dbReference type="NCBI Taxonomy" id="74557"/>
    <lineage>
        <taxon>Eukaryota</taxon>
        <taxon>Sar</taxon>
        <taxon>Stramenopiles</taxon>
        <taxon>Oomycota</taxon>
        <taxon>Saprolegniomycetes</taxon>
        <taxon>Saprolegniales</taxon>
        <taxon>Achlyaceae</taxon>
        <taxon>Thraustotheca</taxon>
    </lineage>
</organism>
<evidence type="ECO:0000256" key="4">
    <source>
        <dbReference type="ARBA" id="ARBA00023006"/>
    </source>
</evidence>
<evidence type="ECO:0000259" key="6">
    <source>
        <dbReference type="Pfam" id="PF04106"/>
    </source>
</evidence>
<dbReference type="Proteomes" id="UP000243217">
    <property type="component" value="Unassembled WGS sequence"/>
</dbReference>
<comment type="subcellular location">
    <subcellularLocation>
        <location evidence="5">Preautophagosomal structure membrane</location>
        <topology evidence="5">Peripheral membrane protein</topology>
    </subcellularLocation>
</comment>
<dbReference type="EMBL" id="JNBS01002165">
    <property type="protein sequence ID" value="OQR94784.1"/>
    <property type="molecule type" value="Genomic_DNA"/>
</dbReference>
<dbReference type="InterPro" id="IPR007239">
    <property type="entry name" value="Atg5"/>
</dbReference>
<dbReference type="InterPro" id="IPR048939">
    <property type="entry name" value="ATG5_UblA"/>
</dbReference>
<dbReference type="PANTHER" id="PTHR13040:SF2">
    <property type="entry name" value="AUTOPHAGY PROTEIN 5"/>
    <property type="match status" value="1"/>
</dbReference>
<evidence type="ECO:0000259" key="8">
    <source>
        <dbReference type="Pfam" id="PF20638"/>
    </source>
</evidence>
<dbReference type="InterPro" id="IPR048940">
    <property type="entry name" value="ATG5_HBR"/>
</dbReference>
<evidence type="ECO:0000313" key="9">
    <source>
        <dbReference type="EMBL" id="OQR94784.1"/>
    </source>
</evidence>
<dbReference type="GO" id="GO:0034274">
    <property type="term" value="C:Atg12-Atg5-Atg16 complex"/>
    <property type="evidence" value="ECO:0007669"/>
    <property type="project" value="TreeGrafter"/>
</dbReference>
<keyword evidence="3 5" id="KW-0832">Ubl conjugation</keyword>
<evidence type="ECO:0000256" key="2">
    <source>
        <dbReference type="ARBA" id="ARBA00022499"/>
    </source>
</evidence>